<gene>
    <name evidence="4" type="ORF">PFMALIP_01149</name>
</gene>
<feature type="region of interest" description="Disordered" evidence="2">
    <location>
        <begin position="1"/>
        <end position="166"/>
    </location>
</feature>
<comment type="catalytic activity">
    <reaction evidence="1">
        <text>ATP + H2O = ADP + phosphate + H(+)</text>
        <dbReference type="Rhea" id="RHEA:13065"/>
        <dbReference type="ChEBI" id="CHEBI:15377"/>
        <dbReference type="ChEBI" id="CHEBI:15378"/>
        <dbReference type="ChEBI" id="CHEBI:30616"/>
        <dbReference type="ChEBI" id="CHEBI:43474"/>
        <dbReference type="ChEBI" id="CHEBI:456216"/>
        <dbReference type="EC" id="3.6.4.13"/>
    </reaction>
</comment>
<evidence type="ECO:0000256" key="1">
    <source>
        <dbReference type="ARBA" id="ARBA00047984"/>
    </source>
</evidence>
<feature type="compositionally biased region" description="Basic and acidic residues" evidence="2">
    <location>
        <begin position="103"/>
        <end position="126"/>
    </location>
</feature>
<dbReference type="InterPro" id="IPR057479">
    <property type="entry name" value="PRP28/DDX23-like_helical"/>
</dbReference>
<feature type="region of interest" description="Disordered" evidence="2">
    <location>
        <begin position="222"/>
        <end position="245"/>
    </location>
</feature>
<evidence type="ECO:0000256" key="2">
    <source>
        <dbReference type="SAM" id="MobiDB-lite"/>
    </source>
</evidence>
<organism evidence="4 5">
    <name type="scientific">Plasmodium falciparum MaliPS096_E11</name>
    <dbReference type="NCBI Taxonomy" id="1036727"/>
    <lineage>
        <taxon>Eukaryota</taxon>
        <taxon>Sar</taxon>
        <taxon>Alveolata</taxon>
        <taxon>Apicomplexa</taxon>
        <taxon>Aconoidasida</taxon>
        <taxon>Haemosporida</taxon>
        <taxon>Plasmodiidae</taxon>
        <taxon>Plasmodium</taxon>
        <taxon>Plasmodium (Laverania)</taxon>
    </lineage>
</organism>
<feature type="compositionally biased region" description="Basic and acidic residues" evidence="2">
    <location>
        <begin position="279"/>
        <end position="305"/>
    </location>
</feature>
<dbReference type="EMBL" id="KI925508">
    <property type="protein sequence ID" value="ETW50792.1"/>
    <property type="molecule type" value="Genomic_DNA"/>
</dbReference>
<feature type="compositionally biased region" description="Basic and acidic residues" evidence="2">
    <location>
        <begin position="28"/>
        <end position="55"/>
    </location>
</feature>
<name>A0A024WUB5_PLAFA</name>
<dbReference type="Gene3D" id="3.60.20.10">
    <property type="entry name" value="Glutamine Phosphoribosylpyrophosphate, subunit 1, domain 1"/>
    <property type="match status" value="1"/>
</dbReference>
<proteinExistence type="predicted"/>
<reference evidence="4 5" key="2">
    <citation type="submission" date="2013-02" db="EMBL/GenBank/DDBJ databases">
        <title>The Genome Sequence of Plasmodium falciparum MaliPS096_E11.</title>
        <authorList>
            <consortium name="The Broad Institute Genome Sequencing Platform"/>
            <consortium name="The Broad Institute Genome Sequencing Center for Infectious Disease"/>
            <person name="Neafsey D."/>
            <person name="Cheeseman I."/>
            <person name="Volkman S."/>
            <person name="Adams J."/>
            <person name="Walker B."/>
            <person name="Young S.K."/>
            <person name="Zeng Q."/>
            <person name="Gargeya S."/>
            <person name="Fitzgerald M."/>
            <person name="Haas B."/>
            <person name="Abouelleil A."/>
            <person name="Alvarado L."/>
            <person name="Arachchi H.M."/>
            <person name="Berlin A.M."/>
            <person name="Chapman S.B."/>
            <person name="Dewar J."/>
            <person name="Goldberg J."/>
            <person name="Griggs A."/>
            <person name="Gujja S."/>
            <person name="Hansen M."/>
            <person name="Howarth C."/>
            <person name="Imamovic A."/>
            <person name="Larimer J."/>
            <person name="McCowan C."/>
            <person name="Murphy C."/>
            <person name="Neiman D."/>
            <person name="Pearson M."/>
            <person name="Priest M."/>
            <person name="Roberts A."/>
            <person name="Saif S."/>
            <person name="Shea T."/>
            <person name="Sisk P."/>
            <person name="Sykes S."/>
            <person name="Wortman J."/>
            <person name="Nusbaum C."/>
            <person name="Birren B."/>
        </authorList>
    </citation>
    <scope>NUCLEOTIDE SEQUENCE [LARGE SCALE GENOMIC DNA]</scope>
    <source>
        <strain evidence="4 5">MaliPS096_E11</strain>
    </source>
</reference>
<sequence>MFFFRKKENNLDEEKENVPQVSNPFQGIEKESIHIKRENKLTNEEDNLYIKRNEQSDDNDDNDNNDDNDDDNNDDNNNDVNNNNVNNNNVNNNDVNNDDVNNDGEKRNNISYDKNKKNLFNEKNDNIVHSSKYKKDNQTQEDDTSSNKIQSKDKPKQNEKTKFKTSIKLYYNNSGSEEEESNDDDDYNNNKDEKKEKLIKKNITMKNQIVIKEPIKYNKYERSDTKGSVRPKTHYNDNNKNNNFHYARNSYEDIHPNNTKANQKIFANLSNNEKPVFLTKKEREEKKKKMENDKQKKMISSKEKEEEGEGEGERKKKKEHHHIRHSCIDNRKHRRTEDSYEYRNDEHRTNDKKRKNEYDHINDDKEYNENVYDEDTYYNDRNNKKFKDYKHNNNNNYDDHNNNTNDTYNKSQTQYILSESYYKKPESSLAELNMLNLSNIQRDNLKEKELEIIKQQYLGLNKTKKKIQKPSEKFRNIFNFEWDQSEDTSRNDSNPLYQNRLEPQLLFGRGYIAGIDVREQRKKNNFYDKLVQNRLNMSLNKDRENQHQQHHHHNNNNNNNISCNDNSDHNSNLNSNLNTHTFIFILQKTVIGLTGKDYVILAADTRLSLSYSIYTRFCPKISKL</sequence>
<accession>A0A024WUB5</accession>
<dbReference type="InterPro" id="IPR029055">
    <property type="entry name" value="Ntn_hydrolases_N"/>
</dbReference>
<feature type="compositionally biased region" description="Basic and acidic residues" evidence="2">
    <location>
        <begin position="150"/>
        <end position="162"/>
    </location>
</feature>
<feature type="compositionally biased region" description="Basic and acidic residues" evidence="2">
    <location>
        <begin position="381"/>
        <end position="401"/>
    </location>
</feature>
<dbReference type="SUPFAM" id="SSF56235">
    <property type="entry name" value="N-terminal nucleophile aminohydrolases (Ntn hydrolases)"/>
    <property type="match status" value="1"/>
</dbReference>
<feature type="compositionally biased region" description="Low complexity" evidence="2">
    <location>
        <begin position="555"/>
        <end position="567"/>
    </location>
</feature>
<protein>
    <recommendedName>
        <fullName evidence="3">PRP28/DDX23-like helical domain-containing protein</fullName>
    </recommendedName>
</protein>
<feature type="compositionally biased region" description="Basic residues" evidence="2">
    <location>
        <begin position="315"/>
        <end position="325"/>
    </location>
</feature>
<reference evidence="4 5" key="1">
    <citation type="submission" date="2013-02" db="EMBL/GenBank/DDBJ databases">
        <title>The Genome Annotation of Plasmodium falciparum MaliPS096_E11.</title>
        <authorList>
            <consortium name="The Broad Institute Genome Sequencing Platform"/>
            <consortium name="The Broad Institute Genome Sequencing Center for Infectious Disease"/>
            <person name="Neafsey D."/>
            <person name="Hoffman S."/>
            <person name="Volkman S."/>
            <person name="Rosenthal P."/>
            <person name="Walker B."/>
            <person name="Young S.K."/>
            <person name="Zeng Q."/>
            <person name="Gargeya S."/>
            <person name="Fitzgerald M."/>
            <person name="Haas B."/>
            <person name="Abouelleil A."/>
            <person name="Allen A.W."/>
            <person name="Alvarado L."/>
            <person name="Arachchi H.M."/>
            <person name="Berlin A.M."/>
            <person name="Chapman S.B."/>
            <person name="Gainer-Dewar J."/>
            <person name="Goldberg J."/>
            <person name="Griggs A."/>
            <person name="Gujja S."/>
            <person name="Hansen M."/>
            <person name="Howarth C."/>
            <person name="Imamovic A."/>
            <person name="Ireland A."/>
            <person name="Larimer J."/>
            <person name="McCowan C."/>
            <person name="Murphy C."/>
            <person name="Pearson M."/>
            <person name="Poon T.W."/>
            <person name="Priest M."/>
            <person name="Roberts A."/>
            <person name="Saif S."/>
            <person name="Shea T."/>
            <person name="Sisk P."/>
            <person name="Sykes S."/>
            <person name="Wortman J."/>
            <person name="Nusbaum C."/>
            <person name="Birren B."/>
        </authorList>
    </citation>
    <scope>NUCLEOTIDE SEQUENCE [LARGE SCALE GENOMIC DNA]</scope>
    <source>
        <strain evidence="4 5">MaliPS096_E11</strain>
    </source>
</reference>
<evidence type="ECO:0000313" key="4">
    <source>
        <dbReference type="EMBL" id="ETW50792.1"/>
    </source>
</evidence>
<evidence type="ECO:0000313" key="5">
    <source>
        <dbReference type="Proteomes" id="UP000030699"/>
    </source>
</evidence>
<feature type="compositionally biased region" description="Basic and acidic residues" evidence="2">
    <location>
        <begin position="1"/>
        <end position="12"/>
    </location>
</feature>
<evidence type="ECO:0000259" key="3">
    <source>
        <dbReference type="Pfam" id="PF25430"/>
    </source>
</evidence>
<dbReference type="Pfam" id="PF25430">
    <property type="entry name" value="DDX23"/>
    <property type="match status" value="1"/>
</dbReference>
<dbReference type="Proteomes" id="UP000030699">
    <property type="component" value="Unassembled WGS sequence"/>
</dbReference>
<dbReference type="AlphaFoldDB" id="A0A024WUB5"/>
<feature type="domain" description="PRP28/DDX23-like helical" evidence="3">
    <location>
        <begin position="478"/>
        <end position="558"/>
    </location>
</feature>
<feature type="region of interest" description="Disordered" evidence="2">
    <location>
        <begin position="542"/>
        <end position="567"/>
    </location>
</feature>
<feature type="compositionally biased region" description="Basic and acidic residues" evidence="2">
    <location>
        <begin position="326"/>
        <end position="368"/>
    </location>
</feature>
<dbReference type="GO" id="GO:0003724">
    <property type="term" value="F:RNA helicase activity"/>
    <property type="evidence" value="ECO:0007669"/>
    <property type="project" value="UniProtKB-EC"/>
</dbReference>
<feature type="region of interest" description="Disordered" evidence="2">
    <location>
        <begin position="276"/>
        <end position="408"/>
    </location>
</feature>
<feature type="compositionally biased region" description="Low complexity" evidence="2">
    <location>
        <begin position="78"/>
        <end position="95"/>
    </location>
</feature>
<feature type="compositionally biased region" description="Acidic residues" evidence="2">
    <location>
        <begin position="56"/>
        <end position="77"/>
    </location>
</feature>